<proteinExistence type="predicted"/>
<accession>A0A7T4US22</accession>
<dbReference type="PROSITE" id="PS51318">
    <property type="entry name" value="TAT"/>
    <property type="match status" value="1"/>
</dbReference>
<reference evidence="1 2" key="1">
    <citation type="submission" date="2020-12" db="EMBL/GenBank/DDBJ databases">
        <authorList>
            <person name="Shan Y."/>
        </authorList>
    </citation>
    <scope>NUCLEOTIDE SEQUENCE [LARGE SCALE GENOMIC DNA]</scope>
    <source>
        <strain evidence="2">csc3.9</strain>
    </source>
</reference>
<gene>
    <name evidence="1" type="ORF">I6N98_03890</name>
</gene>
<keyword evidence="2" id="KW-1185">Reference proteome</keyword>
<sequence length="459" mass="52670">MSFVIPRYGRQFARREFLKLGAGFAGAGVLSPLWAAMEEHGEINKAYPEELLSIEAYTKGRLKAGDYIDVNNVELVKELLEPVKYYQVKNMGRRLKLRETTQEVMRLSPYEYMEASFKHRGLARFDEKGNVVTGEGKPWIGGLPFPDAKTGVEFFAGLTMSWGRHDASFYPIREYDLNLEGKVTYGYELGWAEYAPVGRVSFPDVYWEGHEDMLRYQSVFFTQPNSVRGTSFLNNWHYDQHKFPELFGYIPDFKRIRRYPTDQRFEPLVPGSSLYLSDAWGAGDPLHTWGKYRITWRGPLLGAVSGAWESTDDNWQHGVHGGPQGQTFWDTELELVPEAIAVDAEPVGFPRAPVGRKRVWFDARTQLPLGMVTYDRRGELFRSFDGAYGLYEKPDGQRVMDGKHTYWSWGHAQAFDVQSGKMTRIEQLASIGNGHRMKVNDEDIYSRYLTNTALRRLGN</sequence>
<dbReference type="EMBL" id="CP066167">
    <property type="protein sequence ID" value="QQD19010.1"/>
    <property type="molecule type" value="Genomic_DNA"/>
</dbReference>
<dbReference type="AlphaFoldDB" id="A0A7T4US22"/>
<dbReference type="KEGG" id="snan:I6N98_03890"/>
<dbReference type="Proteomes" id="UP000596063">
    <property type="component" value="Chromosome"/>
</dbReference>
<name>A0A7T4US22_9GAMM</name>
<evidence type="ECO:0000313" key="2">
    <source>
        <dbReference type="Proteomes" id="UP000596063"/>
    </source>
</evidence>
<organism evidence="1 2">
    <name type="scientific">Spongiibacter nanhainus</name>
    <dbReference type="NCBI Taxonomy" id="2794344"/>
    <lineage>
        <taxon>Bacteria</taxon>
        <taxon>Pseudomonadati</taxon>
        <taxon>Pseudomonadota</taxon>
        <taxon>Gammaproteobacteria</taxon>
        <taxon>Cellvibrionales</taxon>
        <taxon>Spongiibacteraceae</taxon>
        <taxon>Spongiibacter</taxon>
    </lineage>
</organism>
<protein>
    <submittedName>
        <fullName evidence="1">DUF1329 domain-containing protein</fullName>
    </submittedName>
</protein>
<evidence type="ECO:0000313" key="1">
    <source>
        <dbReference type="EMBL" id="QQD19010.1"/>
    </source>
</evidence>
<dbReference type="RefSeq" id="WP_198570495.1">
    <property type="nucleotide sequence ID" value="NZ_CP066167.1"/>
</dbReference>
<dbReference type="Pfam" id="PF07044">
    <property type="entry name" value="DUF1329"/>
    <property type="match status" value="1"/>
</dbReference>
<dbReference type="InterPro" id="IPR010752">
    <property type="entry name" value="DUF1329"/>
</dbReference>
<dbReference type="InterPro" id="IPR006311">
    <property type="entry name" value="TAT_signal"/>
</dbReference>
<dbReference type="Gene3D" id="2.50.20.10">
    <property type="entry name" value="Lipoprotein localisation LolA/LolB/LppX"/>
    <property type="match status" value="1"/>
</dbReference>